<keyword evidence="2" id="KW-0677">Repeat</keyword>
<sequence length="384" mass="43794">MNFIENDENGLLHANFNQNKDCIIFGTTIGFYVYTCNPFKKIISRRIIGGVSIIEMLNKSNIMIFTGNVDKGLYPNNKLIIWDDNKGEVIGEIEFKTKILNIKITKEIIVVITNYKIYIYSFNNLQLIKSIEISEEVNGLCEILNNNIIAYPGKEIGSMCINYFDQENDLGSGLDTNIDTEPDTKQDTKQDTEQDTKQDTNRGINKSEKIIKAHLNQIERFCLSKDGSYIATCSHKGTLLRIFNIEDNVLVKELRRGSDQATIVDLKFNDDLTLLLCSSDKGTIHIFNALVDDAENKNTNFYALSGIKNYLPSYFSSEWSYKQFYLPGVITFSTFITDEKIISIGSNGCLYNLEFNKDKNEIESTIKFISNEDDPFNNRKSTIK</sequence>
<evidence type="ECO:0000313" key="5">
    <source>
        <dbReference type="EMBL" id="QHT29158.1"/>
    </source>
</evidence>
<dbReference type="AlphaFoldDB" id="A0A6C0EJH3"/>
<evidence type="ECO:0000256" key="1">
    <source>
        <dbReference type="ARBA" id="ARBA00022574"/>
    </source>
</evidence>
<dbReference type="PANTHER" id="PTHR11227">
    <property type="entry name" value="WD-REPEAT PROTEIN INTERACTING WITH PHOSPHOINOSIDES WIPI -RELATED"/>
    <property type="match status" value="1"/>
</dbReference>
<evidence type="ECO:0000256" key="3">
    <source>
        <dbReference type="ARBA" id="ARBA00025740"/>
    </source>
</evidence>
<dbReference type="EMBL" id="MN738869">
    <property type="protein sequence ID" value="QHT29158.1"/>
    <property type="molecule type" value="Genomic_DNA"/>
</dbReference>
<dbReference type="InterPro" id="IPR036322">
    <property type="entry name" value="WD40_repeat_dom_sf"/>
</dbReference>
<dbReference type="GO" id="GO:0005737">
    <property type="term" value="C:cytoplasm"/>
    <property type="evidence" value="ECO:0007669"/>
    <property type="project" value="UniProtKB-ARBA"/>
</dbReference>
<proteinExistence type="inferred from homology"/>
<dbReference type="Pfam" id="PF21032">
    <property type="entry name" value="PROPPIN"/>
    <property type="match status" value="1"/>
</dbReference>
<organism evidence="5">
    <name type="scientific">viral metagenome</name>
    <dbReference type="NCBI Taxonomy" id="1070528"/>
    <lineage>
        <taxon>unclassified sequences</taxon>
        <taxon>metagenomes</taxon>
        <taxon>organismal metagenomes</taxon>
    </lineage>
</organism>
<feature type="compositionally biased region" description="Basic and acidic residues" evidence="4">
    <location>
        <begin position="182"/>
        <end position="203"/>
    </location>
</feature>
<comment type="similarity">
    <text evidence="3">Belongs to the WD repeat PROPPIN family.</text>
</comment>
<dbReference type="InterPro" id="IPR048720">
    <property type="entry name" value="PROPPIN"/>
</dbReference>
<evidence type="ECO:0008006" key="6">
    <source>
        <dbReference type="Google" id="ProtNLM"/>
    </source>
</evidence>
<evidence type="ECO:0000256" key="4">
    <source>
        <dbReference type="SAM" id="MobiDB-lite"/>
    </source>
</evidence>
<feature type="region of interest" description="Disordered" evidence="4">
    <location>
        <begin position="174"/>
        <end position="203"/>
    </location>
</feature>
<dbReference type="InterPro" id="IPR001680">
    <property type="entry name" value="WD40_rpt"/>
</dbReference>
<dbReference type="SMART" id="SM00320">
    <property type="entry name" value="WD40"/>
    <property type="match status" value="2"/>
</dbReference>
<keyword evidence="1" id="KW-0853">WD repeat</keyword>
<dbReference type="SUPFAM" id="SSF50978">
    <property type="entry name" value="WD40 repeat-like"/>
    <property type="match status" value="1"/>
</dbReference>
<evidence type="ECO:0000256" key="2">
    <source>
        <dbReference type="ARBA" id="ARBA00022737"/>
    </source>
</evidence>
<dbReference type="Gene3D" id="2.130.10.10">
    <property type="entry name" value="YVTN repeat-like/Quinoprotein amine dehydrogenase"/>
    <property type="match status" value="1"/>
</dbReference>
<name>A0A6C0EJH3_9ZZZZ</name>
<reference evidence="5" key="1">
    <citation type="journal article" date="2020" name="Nature">
        <title>Giant virus diversity and host interactions through global metagenomics.</title>
        <authorList>
            <person name="Schulz F."/>
            <person name="Roux S."/>
            <person name="Paez-Espino D."/>
            <person name="Jungbluth S."/>
            <person name="Walsh D.A."/>
            <person name="Denef V.J."/>
            <person name="McMahon K.D."/>
            <person name="Konstantinidis K.T."/>
            <person name="Eloe-Fadrosh E.A."/>
            <person name="Kyrpides N.C."/>
            <person name="Woyke T."/>
        </authorList>
    </citation>
    <scope>NUCLEOTIDE SEQUENCE</scope>
    <source>
        <strain evidence="5">GVMAG-M-3300001351-8</strain>
    </source>
</reference>
<dbReference type="InterPro" id="IPR015943">
    <property type="entry name" value="WD40/YVTN_repeat-like_dom_sf"/>
</dbReference>
<accession>A0A6C0EJH3</accession>
<protein>
    <recommendedName>
        <fullName evidence="6">Anaphase-promoting complex subunit 4 WD40 domain-containing protein</fullName>
    </recommendedName>
</protein>